<evidence type="ECO:0000313" key="3">
    <source>
        <dbReference type="EnsemblPlants" id="Pp3c7_10030V3.1"/>
    </source>
</evidence>
<dbReference type="EnsemblPlants" id="Pp3c7_10030V3.2">
    <property type="protein sequence ID" value="Pp3c7_10030V3.2"/>
    <property type="gene ID" value="Pp3c7_10030"/>
</dbReference>
<gene>
    <name evidence="2" type="ORF">PHYPA_010195</name>
</gene>
<dbReference type="AlphaFoldDB" id="A0A2K1KB58"/>
<evidence type="ECO:0000313" key="2">
    <source>
        <dbReference type="EMBL" id="PNR51009.1"/>
    </source>
</evidence>
<dbReference type="PaxDb" id="3218-PP1S87_45V6.1"/>
<evidence type="ECO:0000313" key="4">
    <source>
        <dbReference type="Proteomes" id="UP000006727"/>
    </source>
</evidence>
<feature type="chain" id="PRO_5036042999" evidence="1">
    <location>
        <begin position="16"/>
        <end position="147"/>
    </location>
</feature>
<accession>A0A2K1KB58</accession>
<dbReference type="InParanoid" id="A0A2K1KB58"/>
<feature type="signal peptide" evidence="1">
    <location>
        <begin position="1"/>
        <end position="15"/>
    </location>
</feature>
<evidence type="ECO:0000256" key="1">
    <source>
        <dbReference type="SAM" id="SignalP"/>
    </source>
</evidence>
<keyword evidence="4" id="KW-1185">Reference proteome</keyword>
<name>A0A2K1KB58_PHYPA</name>
<dbReference type="Gramene" id="Pp3c7_10030V3.1">
    <property type="protein sequence ID" value="Pp3c7_10030V3.1"/>
    <property type="gene ID" value="Pp3c7_10030"/>
</dbReference>
<reference evidence="2 4" key="1">
    <citation type="journal article" date="2008" name="Science">
        <title>The Physcomitrella genome reveals evolutionary insights into the conquest of land by plants.</title>
        <authorList>
            <person name="Rensing S."/>
            <person name="Lang D."/>
            <person name="Zimmer A."/>
            <person name="Terry A."/>
            <person name="Salamov A."/>
            <person name="Shapiro H."/>
            <person name="Nishiyama T."/>
            <person name="Perroud P.-F."/>
            <person name="Lindquist E."/>
            <person name="Kamisugi Y."/>
            <person name="Tanahashi T."/>
            <person name="Sakakibara K."/>
            <person name="Fujita T."/>
            <person name="Oishi K."/>
            <person name="Shin-I T."/>
            <person name="Kuroki Y."/>
            <person name="Toyoda A."/>
            <person name="Suzuki Y."/>
            <person name="Hashimoto A."/>
            <person name="Yamaguchi K."/>
            <person name="Sugano A."/>
            <person name="Kohara Y."/>
            <person name="Fujiyama A."/>
            <person name="Anterola A."/>
            <person name="Aoki S."/>
            <person name="Ashton N."/>
            <person name="Barbazuk W.B."/>
            <person name="Barker E."/>
            <person name="Bennetzen J."/>
            <person name="Bezanilla M."/>
            <person name="Blankenship R."/>
            <person name="Cho S.H."/>
            <person name="Dutcher S."/>
            <person name="Estelle M."/>
            <person name="Fawcett J.A."/>
            <person name="Gundlach H."/>
            <person name="Hanada K."/>
            <person name="Heyl A."/>
            <person name="Hicks K.A."/>
            <person name="Hugh J."/>
            <person name="Lohr M."/>
            <person name="Mayer K."/>
            <person name="Melkozernov A."/>
            <person name="Murata T."/>
            <person name="Nelson D."/>
            <person name="Pils B."/>
            <person name="Prigge M."/>
            <person name="Reiss B."/>
            <person name="Renner T."/>
            <person name="Rombauts S."/>
            <person name="Rushton P."/>
            <person name="Sanderfoot A."/>
            <person name="Schween G."/>
            <person name="Shiu S.-H."/>
            <person name="Stueber K."/>
            <person name="Theodoulou F.L."/>
            <person name="Tu H."/>
            <person name="Van de Peer Y."/>
            <person name="Verrier P.J."/>
            <person name="Waters E."/>
            <person name="Wood A."/>
            <person name="Yang L."/>
            <person name="Cove D."/>
            <person name="Cuming A."/>
            <person name="Hasebe M."/>
            <person name="Lucas S."/>
            <person name="Mishler D.B."/>
            <person name="Reski R."/>
            <person name="Grigoriev I."/>
            <person name="Quatrano R.S."/>
            <person name="Boore J.L."/>
        </authorList>
    </citation>
    <scope>NUCLEOTIDE SEQUENCE [LARGE SCALE GENOMIC DNA]</scope>
    <source>
        <strain evidence="3 4">cv. Gransden 2004</strain>
    </source>
</reference>
<proteinExistence type="predicted"/>
<keyword evidence="1" id="KW-0732">Signal</keyword>
<reference evidence="3" key="3">
    <citation type="submission" date="2020-12" db="UniProtKB">
        <authorList>
            <consortium name="EnsemblPlants"/>
        </authorList>
    </citation>
    <scope>IDENTIFICATION</scope>
</reference>
<dbReference type="EnsemblPlants" id="Pp3c7_10030V3.1">
    <property type="protein sequence ID" value="Pp3c7_10030V3.1"/>
    <property type="gene ID" value="Pp3c7_10030"/>
</dbReference>
<sequence>MFLVTGFSALSWCCSLRFYKITSQEEKVAQSTMNTPRVKMNQRSQKCYPLESVPEHCVRAFSETSRSKPQYAKKRRIKDFLVRIRDKYVNMMNNIACSADLTGFSTGYACSTGPMDLLSVSVMTNMKNKEKEEMLEAIRFLEATSRG</sequence>
<protein>
    <submittedName>
        <fullName evidence="2 3">Uncharacterized protein</fullName>
    </submittedName>
</protein>
<dbReference type="Proteomes" id="UP000006727">
    <property type="component" value="Chromosome 7"/>
</dbReference>
<reference evidence="2 4" key="2">
    <citation type="journal article" date="2018" name="Plant J.">
        <title>The Physcomitrella patens chromosome-scale assembly reveals moss genome structure and evolution.</title>
        <authorList>
            <person name="Lang D."/>
            <person name="Ullrich K.K."/>
            <person name="Murat F."/>
            <person name="Fuchs J."/>
            <person name="Jenkins J."/>
            <person name="Haas F.B."/>
            <person name="Piednoel M."/>
            <person name="Gundlach H."/>
            <person name="Van Bel M."/>
            <person name="Meyberg R."/>
            <person name="Vives C."/>
            <person name="Morata J."/>
            <person name="Symeonidi A."/>
            <person name="Hiss M."/>
            <person name="Muchero W."/>
            <person name="Kamisugi Y."/>
            <person name="Saleh O."/>
            <person name="Blanc G."/>
            <person name="Decker E.L."/>
            <person name="van Gessel N."/>
            <person name="Grimwood J."/>
            <person name="Hayes R.D."/>
            <person name="Graham S.W."/>
            <person name="Gunter L.E."/>
            <person name="McDaniel S.F."/>
            <person name="Hoernstein S.N.W."/>
            <person name="Larsson A."/>
            <person name="Li F.W."/>
            <person name="Perroud P.F."/>
            <person name="Phillips J."/>
            <person name="Ranjan P."/>
            <person name="Rokshar D.S."/>
            <person name="Rothfels C.J."/>
            <person name="Schneider L."/>
            <person name="Shu S."/>
            <person name="Stevenson D.W."/>
            <person name="Thummler F."/>
            <person name="Tillich M."/>
            <person name="Villarreal Aguilar J.C."/>
            <person name="Widiez T."/>
            <person name="Wong G.K."/>
            <person name="Wymore A."/>
            <person name="Zhang Y."/>
            <person name="Zimmer A.D."/>
            <person name="Quatrano R.S."/>
            <person name="Mayer K.F.X."/>
            <person name="Goodstein D."/>
            <person name="Casacuberta J.M."/>
            <person name="Vandepoele K."/>
            <person name="Reski R."/>
            <person name="Cuming A.C."/>
            <person name="Tuskan G.A."/>
            <person name="Maumus F."/>
            <person name="Salse J."/>
            <person name="Schmutz J."/>
            <person name="Rensing S.A."/>
        </authorList>
    </citation>
    <scope>NUCLEOTIDE SEQUENCE [LARGE SCALE GENOMIC DNA]</scope>
    <source>
        <strain evidence="3 4">cv. Gransden 2004</strain>
    </source>
</reference>
<organism evidence="2">
    <name type="scientific">Physcomitrium patens</name>
    <name type="common">Spreading-leaved earth moss</name>
    <name type="synonym">Physcomitrella patens</name>
    <dbReference type="NCBI Taxonomy" id="3218"/>
    <lineage>
        <taxon>Eukaryota</taxon>
        <taxon>Viridiplantae</taxon>
        <taxon>Streptophyta</taxon>
        <taxon>Embryophyta</taxon>
        <taxon>Bryophyta</taxon>
        <taxon>Bryophytina</taxon>
        <taxon>Bryopsida</taxon>
        <taxon>Funariidae</taxon>
        <taxon>Funariales</taxon>
        <taxon>Funariaceae</taxon>
        <taxon>Physcomitrium</taxon>
    </lineage>
</organism>
<dbReference type="Gramene" id="Pp3c7_10030V3.2">
    <property type="protein sequence ID" value="Pp3c7_10030V3.2"/>
    <property type="gene ID" value="Pp3c7_10030"/>
</dbReference>
<dbReference type="EMBL" id="ABEU02000007">
    <property type="protein sequence ID" value="PNR51009.1"/>
    <property type="molecule type" value="Genomic_DNA"/>
</dbReference>